<dbReference type="InterPro" id="IPR002656">
    <property type="entry name" value="Acyl_transf_3_dom"/>
</dbReference>
<dbReference type="GO" id="GO:0016747">
    <property type="term" value="F:acyltransferase activity, transferring groups other than amino-acyl groups"/>
    <property type="evidence" value="ECO:0007669"/>
    <property type="project" value="InterPro"/>
</dbReference>
<name>A0A5B8V7H0_9BACT</name>
<evidence type="ECO:0000259" key="2">
    <source>
        <dbReference type="Pfam" id="PF01757"/>
    </source>
</evidence>
<feature type="domain" description="Acyltransferase 3" evidence="2">
    <location>
        <begin position="8"/>
        <end position="339"/>
    </location>
</feature>
<feature type="transmembrane region" description="Helical" evidence="1">
    <location>
        <begin position="201"/>
        <end position="223"/>
    </location>
</feature>
<dbReference type="AlphaFoldDB" id="A0A5B8V7H0"/>
<dbReference type="Pfam" id="PF01757">
    <property type="entry name" value="Acyl_transf_3"/>
    <property type="match status" value="1"/>
</dbReference>
<organism evidence="3 4">
    <name type="scientific">Panacibacter ginsenosidivorans</name>
    <dbReference type="NCBI Taxonomy" id="1813871"/>
    <lineage>
        <taxon>Bacteria</taxon>
        <taxon>Pseudomonadati</taxon>
        <taxon>Bacteroidota</taxon>
        <taxon>Chitinophagia</taxon>
        <taxon>Chitinophagales</taxon>
        <taxon>Chitinophagaceae</taxon>
        <taxon>Panacibacter</taxon>
    </lineage>
</organism>
<dbReference type="GO" id="GO:0000271">
    <property type="term" value="P:polysaccharide biosynthetic process"/>
    <property type="evidence" value="ECO:0007669"/>
    <property type="project" value="TreeGrafter"/>
</dbReference>
<accession>A0A5B8V7H0</accession>
<feature type="transmembrane region" description="Helical" evidence="1">
    <location>
        <begin position="299"/>
        <end position="322"/>
    </location>
</feature>
<sequence length="378" mass="44309">MKDRFEVLDIFRGIFSAMVVFFHMSFFSATPLLNNSFIYNSDLFVDFFFVLSGFVIAYSYRQMNSYRQVKIFLKKRISRLYPLHLIMLLVFVVIELSKHLFEGRIQINNLNNENNSWHTFVSSLLLMNSVKQPGVTDVSWNIPSWSISAEMISYLMFGSLLFGLYKLQNLKNRNYFFAFIAVTSIAIMFIINGNYKINYSFNYGFLRGLAGFFTGVLCLNLFNFLRNNLNALPDLFFHISELLLIVSIGIYIYRGDTFKNIGFIYEIAFFSSVLIFAFERGFISGLLKRSGFLKKMGKYSYSIYMTHAFILSIFNIIFIRLLHFPPSAYAYLFIVNYFIIYKVSQWTYTNIEMRFSWKNKLARRKATTANYSDKVLTA</sequence>
<feature type="transmembrane region" description="Helical" evidence="1">
    <location>
        <begin position="38"/>
        <end position="60"/>
    </location>
</feature>
<protein>
    <submittedName>
        <fullName evidence="3">Acyltransferase</fullName>
    </submittedName>
</protein>
<keyword evidence="1" id="KW-1133">Transmembrane helix</keyword>
<feature type="transmembrane region" description="Helical" evidence="1">
    <location>
        <begin position="7"/>
        <end position="26"/>
    </location>
</feature>
<dbReference type="GO" id="GO:0016020">
    <property type="term" value="C:membrane"/>
    <property type="evidence" value="ECO:0007669"/>
    <property type="project" value="TreeGrafter"/>
</dbReference>
<evidence type="ECO:0000313" key="3">
    <source>
        <dbReference type="EMBL" id="QEC66636.1"/>
    </source>
</evidence>
<dbReference type="Proteomes" id="UP000321533">
    <property type="component" value="Chromosome"/>
</dbReference>
<keyword evidence="4" id="KW-1185">Reference proteome</keyword>
<dbReference type="EMBL" id="CP042435">
    <property type="protein sequence ID" value="QEC66636.1"/>
    <property type="molecule type" value="Genomic_DNA"/>
</dbReference>
<reference evidence="3 4" key="1">
    <citation type="journal article" date="2016" name="Int. J. Syst. Evol. Microbiol.">
        <title>Panacibacter ginsenosidivorans gen. nov., sp. nov., with ginsenoside converting activity isolated from soil of a ginseng field.</title>
        <authorList>
            <person name="Siddiqi M.Z."/>
            <person name="Muhammad Shafi S."/>
            <person name="Choi K.D."/>
            <person name="Im W.T."/>
        </authorList>
    </citation>
    <scope>NUCLEOTIDE SEQUENCE [LARGE SCALE GENOMIC DNA]</scope>
    <source>
        <strain evidence="3 4">Gsoil1550</strain>
    </source>
</reference>
<feature type="transmembrane region" description="Helical" evidence="1">
    <location>
        <begin position="145"/>
        <end position="164"/>
    </location>
</feature>
<dbReference type="PANTHER" id="PTHR23028:SF131">
    <property type="entry name" value="BLR2367 PROTEIN"/>
    <property type="match status" value="1"/>
</dbReference>
<keyword evidence="1" id="KW-0472">Membrane</keyword>
<evidence type="ECO:0000256" key="1">
    <source>
        <dbReference type="SAM" id="Phobius"/>
    </source>
</evidence>
<gene>
    <name evidence="3" type="ORF">FRZ67_04725</name>
</gene>
<feature type="transmembrane region" description="Helical" evidence="1">
    <location>
        <begin position="260"/>
        <end position="278"/>
    </location>
</feature>
<feature type="transmembrane region" description="Helical" evidence="1">
    <location>
        <begin position="81"/>
        <end position="101"/>
    </location>
</feature>
<dbReference type="OrthoDB" id="9796461at2"/>
<keyword evidence="3" id="KW-0012">Acyltransferase</keyword>
<evidence type="ECO:0000313" key="4">
    <source>
        <dbReference type="Proteomes" id="UP000321533"/>
    </source>
</evidence>
<dbReference type="RefSeq" id="WP_147188436.1">
    <property type="nucleotide sequence ID" value="NZ_CP042435.1"/>
</dbReference>
<dbReference type="KEGG" id="pgin:FRZ67_04725"/>
<proteinExistence type="predicted"/>
<keyword evidence="1" id="KW-0812">Transmembrane</keyword>
<keyword evidence="3" id="KW-0808">Transferase</keyword>
<dbReference type="InterPro" id="IPR050879">
    <property type="entry name" value="Acyltransferase_3"/>
</dbReference>
<feature type="transmembrane region" description="Helical" evidence="1">
    <location>
        <begin position="235"/>
        <end position="254"/>
    </location>
</feature>
<dbReference type="PANTHER" id="PTHR23028">
    <property type="entry name" value="ACETYLTRANSFERASE"/>
    <property type="match status" value="1"/>
</dbReference>
<feature type="transmembrane region" description="Helical" evidence="1">
    <location>
        <begin position="176"/>
        <end position="195"/>
    </location>
</feature>
<feature type="transmembrane region" description="Helical" evidence="1">
    <location>
        <begin position="328"/>
        <end position="348"/>
    </location>
</feature>